<dbReference type="Gene3D" id="3.80.10.10">
    <property type="entry name" value="Ribonuclease Inhibitor"/>
    <property type="match status" value="1"/>
</dbReference>
<feature type="region of interest" description="Disordered" evidence="1">
    <location>
        <begin position="203"/>
        <end position="222"/>
    </location>
</feature>
<name>C0CM98_BLAHS</name>
<reference evidence="2 3" key="1">
    <citation type="submission" date="2009-01" db="EMBL/GenBank/DDBJ databases">
        <authorList>
            <person name="Fulton L."/>
            <person name="Clifton S."/>
            <person name="Fulton B."/>
            <person name="Xu J."/>
            <person name="Minx P."/>
            <person name="Pepin K.H."/>
            <person name="Johnson M."/>
            <person name="Bhonagiri V."/>
            <person name="Nash W.E."/>
            <person name="Mardis E.R."/>
            <person name="Wilson R.K."/>
        </authorList>
    </citation>
    <scope>NUCLEOTIDE SEQUENCE [LARGE SCALE GENOMIC DNA]</scope>
    <source>
        <strain evidence="3">DSM 10507 / JCM 14656 / S5a33</strain>
    </source>
</reference>
<accession>C0CM98</accession>
<reference evidence="2 3" key="2">
    <citation type="submission" date="2009-02" db="EMBL/GenBank/DDBJ databases">
        <title>Draft genome sequence of Blautia hydrogenotrophica DSM 10507 (Ruminococcus hydrogenotrophicus DSM 10507).</title>
        <authorList>
            <person name="Sudarsanam P."/>
            <person name="Ley R."/>
            <person name="Guruge J."/>
            <person name="Turnbaugh P.J."/>
            <person name="Mahowald M."/>
            <person name="Liep D."/>
            <person name="Gordon J."/>
        </authorList>
    </citation>
    <scope>NUCLEOTIDE SEQUENCE [LARGE SCALE GENOMIC DNA]</scope>
    <source>
        <strain evidence="3">DSM 10507 / JCM 14656 / S5a33</strain>
    </source>
</reference>
<dbReference type="Proteomes" id="UP000003100">
    <property type="component" value="Unassembled WGS sequence"/>
</dbReference>
<protein>
    <submittedName>
        <fullName evidence="2">Uncharacterized protein</fullName>
    </submittedName>
</protein>
<proteinExistence type="predicted"/>
<dbReference type="HOGENOM" id="CLU_666774_0_0_9"/>
<gene>
    <name evidence="2" type="ORF">RUMHYD_01979</name>
</gene>
<dbReference type="PATRIC" id="fig|476272.21.peg.2019"/>
<sequence>MNEPNLERNSFWHRRKKWPIFVVILLLIWVVSKHETNSDNKSNLDQEDIWLDGYTNLDDFDYYINGDDIHIKRYEGNEDKIRVNSSYNGKKVVSFEDATFMFCDAISVVIPEGTKHLDNPTFNSSDIKYIFLPSTLEDVEDEFWGYLHNIEKIYYGGTNEQWNKMCQFGRKGIEANELFCKVDPDDLGTEKSESSPIVMQEVVEKDSKDESDNSSKLEKESLSSKEQFVEDSSKYLSADIANKLYTIITSDLGFEKVEFVGKDNVGDSVWNVYCDDISVLVVASDDVYRIWSGDYTFYEEGTVVTTKQQMNETFVKDEDRTSYYVIAQDIVMQYLKNPTSAKFPWGTDEIGFAKSGNVIAVQGYVDATNSFGGQVRSQWTVEFRVTDLAALSYEILYVNVDGQSSGTYIELN</sequence>
<dbReference type="eggNOG" id="ENOG5030J9V">
    <property type="taxonomic scope" value="Bacteria"/>
</dbReference>
<evidence type="ECO:0000313" key="2">
    <source>
        <dbReference type="EMBL" id="EEG49168.1"/>
    </source>
</evidence>
<evidence type="ECO:0000256" key="1">
    <source>
        <dbReference type="SAM" id="MobiDB-lite"/>
    </source>
</evidence>
<dbReference type="InterPro" id="IPR032675">
    <property type="entry name" value="LRR_dom_sf"/>
</dbReference>
<dbReference type="AlphaFoldDB" id="C0CM98"/>
<comment type="caution">
    <text evidence="2">The sequence shown here is derived from an EMBL/GenBank/DDBJ whole genome shotgun (WGS) entry which is preliminary data.</text>
</comment>
<dbReference type="EMBL" id="ACBZ01000101">
    <property type="protein sequence ID" value="EEG49168.1"/>
    <property type="molecule type" value="Genomic_DNA"/>
</dbReference>
<keyword evidence="3" id="KW-1185">Reference proteome</keyword>
<evidence type="ECO:0000313" key="3">
    <source>
        <dbReference type="Proteomes" id="UP000003100"/>
    </source>
</evidence>
<organism evidence="2 3">
    <name type="scientific">Blautia hydrogenotrophica (strain DSM 10507 / JCM 14656 / S5a33)</name>
    <name type="common">Ruminococcus hydrogenotrophicus</name>
    <dbReference type="NCBI Taxonomy" id="476272"/>
    <lineage>
        <taxon>Bacteria</taxon>
        <taxon>Bacillati</taxon>
        <taxon>Bacillota</taxon>
        <taxon>Clostridia</taxon>
        <taxon>Lachnospirales</taxon>
        <taxon>Lachnospiraceae</taxon>
        <taxon>Blautia</taxon>
    </lineage>
</organism>